<evidence type="ECO:0008006" key="3">
    <source>
        <dbReference type="Google" id="ProtNLM"/>
    </source>
</evidence>
<dbReference type="Proteomes" id="UP000538955">
    <property type="component" value="Unassembled WGS sequence"/>
</dbReference>
<protein>
    <recommendedName>
        <fullName evidence="3">Phage protein</fullName>
    </recommendedName>
</protein>
<proteinExistence type="predicted"/>
<sequence>MRLNHKKISEYIDDLNNALQRYTICIWNQAGKYQKDNLFDNDENNIKFDVHLPSNNKDFLTVIIDDYIPLNKEASYHVVASQSLTQAPAMNTIYYLTLKLNVFKLKKELNRLAKQGYKIILDSDESEDNKDIILKLSSTQRKGIFGKVNKIHEAIERGYIDVLVDIKYMPTIEGKVNTKAFPYSELNATTSQTVDIINVEE</sequence>
<accession>A0ABX1SNX5</accession>
<gene>
    <name evidence="1" type="ORF">HHM24_04465</name>
</gene>
<name>A0ABX1SNX5_STACP</name>
<organism evidence="1 2">
    <name type="scientific">Staphylococcus capitis</name>
    <dbReference type="NCBI Taxonomy" id="29388"/>
    <lineage>
        <taxon>Bacteria</taxon>
        <taxon>Bacillati</taxon>
        <taxon>Bacillota</taxon>
        <taxon>Bacilli</taxon>
        <taxon>Bacillales</taxon>
        <taxon>Staphylococcaceae</taxon>
        <taxon>Staphylococcus</taxon>
    </lineage>
</organism>
<dbReference type="EMBL" id="JABBMI010000055">
    <property type="protein sequence ID" value="NMK54006.1"/>
    <property type="molecule type" value="Genomic_DNA"/>
</dbReference>
<dbReference type="RefSeq" id="WP_168992968.1">
    <property type="nucleotide sequence ID" value="NZ_JABBMI010000055.1"/>
</dbReference>
<evidence type="ECO:0000313" key="2">
    <source>
        <dbReference type="Proteomes" id="UP000538955"/>
    </source>
</evidence>
<reference evidence="1 2" key="1">
    <citation type="submission" date="2020-04" db="EMBL/GenBank/DDBJ databases">
        <title>The Epidemiology and Molecular Characteristics of Linezolid-Resistant Staphylococcus capitis in Huashan Hospital, Shanghai.</title>
        <authorList>
            <person name="Ding L."/>
            <person name="Li P."/>
            <person name="Yang Y."/>
            <person name="Lin D."/>
            <person name="Xu X."/>
        </authorList>
    </citation>
    <scope>NUCLEOTIDE SEQUENCE [LARGE SCALE GENOMIC DNA]</scope>
    <source>
        <strain evidence="1 2">17-84</strain>
    </source>
</reference>
<comment type="caution">
    <text evidence="1">The sequence shown here is derived from an EMBL/GenBank/DDBJ whole genome shotgun (WGS) entry which is preliminary data.</text>
</comment>
<evidence type="ECO:0000313" key="1">
    <source>
        <dbReference type="EMBL" id="NMK54006.1"/>
    </source>
</evidence>
<keyword evidence="2" id="KW-1185">Reference proteome</keyword>